<dbReference type="Gene3D" id="3.10.350.10">
    <property type="entry name" value="LysM domain"/>
    <property type="match status" value="1"/>
</dbReference>
<dbReference type="OrthoDB" id="2971460at2"/>
<gene>
    <name evidence="4" type="ORF">DES48_101243</name>
</gene>
<evidence type="ECO:0000256" key="2">
    <source>
        <dbReference type="SAM" id="Phobius"/>
    </source>
</evidence>
<feature type="domain" description="LysM" evidence="3">
    <location>
        <begin position="134"/>
        <end position="180"/>
    </location>
</feature>
<evidence type="ECO:0000256" key="1">
    <source>
        <dbReference type="SAM" id="MobiDB-lite"/>
    </source>
</evidence>
<dbReference type="AlphaFoldDB" id="A0A366EHM6"/>
<organism evidence="4 5">
    <name type="scientific">Paraliobacillus ryukyuensis</name>
    <dbReference type="NCBI Taxonomy" id="200904"/>
    <lineage>
        <taxon>Bacteria</taxon>
        <taxon>Bacillati</taxon>
        <taxon>Bacillota</taxon>
        <taxon>Bacilli</taxon>
        <taxon>Bacillales</taxon>
        <taxon>Bacillaceae</taxon>
        <taxon>Paraliobacillus</taxon>
    </lineage>
</organism>
<reference evidence="4 5" key="1">
    <citation type="submission" date="2018-06" db="EMBL/GenBank/DDBJ databases">
        <title>Genomic Encyclopedia of Type Strains, Phase IV (KMG-IV): sequencing the most valuable type-strain genomes for metagenomic binning, comparative biology and taxonomic classification.</title>
        <authorList>
            <person name="Goeker M."/>
        </authorList>
    </citation>
    <scope>NUCLEOTIDE SEQUENCE [LARGE SCALE GENOMIC DNA]</scope>
    <source>
        <strain evidence="4 5">DSM 15140</strain>
    </source>
</reference>
<dbReference type="RefSeq" id="WP_079709899.1">
    <property type="nucleotide sequence ID" value="NZ_BAABQN010000001.1"/>
</dbReference>
<accession>A0A366EHM6</accession>
<dbReference type="InterPro" id="IPR018392">
    <property type="entry name" value="LysM"/>
</dbReference>
<dbReference type="InterPro" id="IPR036779">
    <property type="entry name" value="LysM_dom_sf"/>
</dbReference>
<evidence type="ECO:0000259" key="3">
    <source>
        <dbReference type="SMART" id="SM00257"/>
    </source>
</evidence>
<evidence type="ECO:0000313" key="5">
    <source>
        <dbReference type="Proteomes" id="UP000252254"/>
    </source>
</evidence>
<feature type="region of interest" description="Disordered" evidence="1">
    <location>
        <begin position="1"/>
        <end position="23"/>
    </location>
</feature>
<name>A0A366EHM6_9BACI</name>
<protein>
    <recommendedName>
        <fullName evidence="3">LysM domain-containing protein</fullName>
    </recommendedName>
</protein>
<feature type="transmembrane region" description="Helical" evidence="2">
    <location>
        <begin position="58"/>
        <end position="80"/>
    </location>
</feature>
<dbReference type="CDD" id="cd00118">
    <property type="entry name" value="LysM"/>
    <property type="match status" value="1"/>
</dbReference>
<dbReference type="Proteomes" id="UP000252254">
    <property type="component" value="Unassembled WGS sequence"/>
</dbReference>
<proteinExistence type="predicted"/>
<dbReference type="STRING" id="200904.GCA_900168775_02074"/>
<dbReference type="Pfam" id="PF01476">
    <property type="entry name" value="LysM"/>
    <property type="match status" value="1"/>
</dbReference>
<dbReference type="SMART" id="SM00257">
    <property type="entry name" value="LysM"/>
    <property type="match status" value="1"/>
</dbReference>
<keyword evidence="2" id="KW-1133">Transmembrane helix</keyword>
<dbReference type="SUPFAM" id="SSF54106">
    <property type="entry name" value="LysM domain"/>
    <property type="match status" value="1"/>
</dbReference>
<keyword evidence="2" id="KW-0472">Membrane</keyword>
<sequence>MTQHKDQAENLRRHMEESEQDAHEQAFNQADINVLDLPPRSEVHQNKKKKTRWKFNQLFLRFLIFLFVLVIILVVTYPYWGKEFLESTQQDGLKEVGGQSVQVVSSNQKLTEERTVEFELDPNSDETIELTGRYYRVSEGDTLESIVNTYYKNPDVINVLKKINQLEDETIKPGEELFLPQLEESK</sequence>
<evidence type="ECO:0000313" key="4">
    <source>
        <dbReference type="EMBL" id="RBP01506.1"/>
    </source>
</evidence>
<dbReference type="EMBL" id="QNRI01000001">
    <property type="protein sequence ID" value="RBP01506.1"/>
    <property type="molecule type" value="Genomic_DNA"/>
</dbReference>
<keyword evidence="2" id="KW-0812">Transmembrane</keyword>
<keyword evidence="5" id="KW-1185">Reference proteome</keyword>
<comment type="caution">
    <text evidence="4">The sequence shown here is derived from an EMBL/GenBank/DDBJ whole genome shotgun (WGS) entry which is preliminary data.</text>
</comment>